<keyword evidence="3" id="KW-1185">Reference proteome</keyword>
<feature type="region of interest" description="Disordered" evidence="1">
    <location>
        <begin position="113"/>
        <end position="144"/>
    </location>
</feature>
<dbReference type="HOGENOM" id="CLU_1220297_0_0_1"/>
<dbReference type="KEGG" id="scm:SCHCO_02486921"/>
<proteinExistence type="predicted"/>
<evidence type="ECO:0000313" key="3">
    <source>
        <dbReference type="Proteomes" id="UP000007431"/>
    </source>
</evidence>
<dbReference type="AlphaFoldDB" id="D8PLR7"/>
<evidence type="ECO:0000313" key="2">
    <source>
        <dbReference type="EMBL" id="EFJ02771.1"/>
    </source>
</evidence>
<accession>D8PLR7</accession>
<dbReference type="VEuPathDB" id="FungiDB:SCHCODRAFT_02486921"/>
<dbReference type="OrthoDB" id="2955557at2759"/>
<evidence type="ECO:0000256" key="1">
    <source>
        <dbReference type="SAM" id="MobiDB-lite"/>
    </source>
</evidence>
<reference evidence="2 3" key="1">
    <citation type="journal article" date="2010" name="Nat. Biotechnol.">
        <title>Genome sequence of the model mushroom Schizophyllum commune.</title>
        <authorList>
            <person name="Ohm R.A."/>
            <person name="de Jong J.F."/>
            <person name="Lugones L.G."/>
            <person name="Aerts A."/>
            <person name="Kothe E."/>
            <person name="Stajich J.E."/>
            <person name="de Vries R.P."/>
            <person name="Record E."/>
            <person name="Levasseur A."/>
            <person name="Baker S.E."/>
            <person name="Bartholomew K.A."/>
            <person name="Coutinho P.M."/>
            <person name="Erdmann S."/>
            <person name="Fowler T.J."/>
            <person name="Gathman A.C."/>
            <person name="Lombard V."/>
            <person name="Henrissat B."/>
            <person name="Knabe N."/>
            <person name="Kuees U."/>
            <person name="Lilly W.W."/>
            <person name="Lindquist E."/>
            <person name="Lucas S."/>
            <person name="Magnuson J.K."/>
            <person name="Piumi F."/>
            <person name="Raudaskoski M."/>
            <person name="Salamov A."/>
            <person name="Schmutz J."/>
            <person name="Schwarze F.W.M.R."/>
            <person name="vanKuyk P.A."/>
            <person name="Horton J.S."/>
            <person name="Grigoriev I.V."/>
            <person name="Woesten H.A.B."/>
        </authorList>
    </citation>
    <scope>NUCLEOTIDE SEQUENCE [LARGE SCALE GENOMIC DNA]</scope>
    <source>
        <strain evidence="3">H4-8 / FGSC 9210</strain>
    </source>
</reference>
<name>D8PLR7_SCHCM</name>
<dbReference type="GeneID" id="9595029"/>
<organism evidence="3">
    <name type="scientific">Schizophyllum commune (strain H4-8 / FGSC 9210)</name>
    <name type="common">Split gill fungus</name>
    <dbReference type="NCBI Taxonomy" id="578458"/>
    <lineage>
        <taxon>Eukaryota</taxon>
        <taxon>Fungi</taxon>
        <taxon>Dikarya</taxon>
        <taxon>Basidiomycota</taxon>
        <taxon>Agaricomycotina</taxon>
        <taxon>Agaricomycetes</taxon>
        <taxon>Agaricomycetidae</taxon>
        <taxon>Agaricales</taxon>
        <taxon>Schizophyllaceae</taxon>
        <taxon>Schizophyllum</taxon>
    </lineage>
</organism>
<dbReference type="EMBL" id="GL377302">
    <property type="protein sequence ID" value="EFJ02771.1"/>
    <property type="molecule type" value="Genomic_DNA"/>
</dbReference>
<gene>
    <name evidence="2" type="ORF">SCHCODRAFT_84328</name>
</gene>
<sequence>MTATKSGLSAATTAGTVSELPWRRPIGHSMTMDSSLSEAWAPSSLPGKSSAFPTTQSSTSLTTSPSRLPRLRMRLGSGASERGRVRVISKEDISGPAALQTAAGVARLREKASAERVLRGNQSPGRAPMRMEASAPRMVKSASTNRVQAKTASASLGRHHRRAEALRGEGAGAAHKRSRPLDGGAPPLPIVASKGMSRSVTAVEMRRGGGEEFVSNRATWDADNGSL</sequence>
<feature type="region of interest" description="Disordered" evidence="1">
    <location>
        <begin position="22"/>
        <end position="68"/>
    </location>
</feature>
<dbReference type="InParanoid" id="D8PLR7"/>
<feature type="compositionally biased region" description="Low complexity" evidence="1">
    <location>
        <begin position="53"/>
        <end position="68"/>
    </location>
</feature>
<dbReference type="RefSeq" id="XP_003037673.1">
    <property type="nucleotide sequence ID" value="XM_003037627.1"/>
</dbReference>
<feature type="region of interest" description="Disordered" evidence="1">
    <location>
        <begin position="167"/>
        <end position="199"/>
    </location>
</feature>
<dbReference type="Proteomes" id="UP000007431">
    <property type="component" value="Unassembled WGS sequence"/>
</dbReference>
<protein>
    <submittedName>
        <fullName evidence="2">Expressed protein</fullName>
    </submittedName>
</protein>